<evidence type="ECO:0000313" key="3">
    <source>
        <dbReference type="Proteomes" id="UP000030755"/>
    </source>
</evidence>
<sequence>MVLQMNDGTLSREKPKKSNYVILLKKDENHYLAECDWRDGKLSVQKMKQLSPLTMKVYYALTGNRVNTTSAGTLKKESRSNQSSASSCSKSYTSSSDGLKSLSFEKNEVEPQSRRMPSKSTSVSSTILNHAPSTSSFLPKVESVSFITAPSVSGCKCGGYFCPSHRFNDQHLCTYDFKKEGREKIAKENPLIRNHRLL</sequence>
<dbReference type="Gene3D" id="4.10.1110.10">
    <property type="entry name" value="AN1-like Zinc finger"/>
    <property type="match status" value="1"/>
</dbReference>
<gene>
    <name evidence="2" type="ORF">O9G_005195</name>
</gene>
<organism evidence="2 3">
    <name type="scientific">Rozella allomycis (strain CSF55)</name>
    <dbReference type="NCBI Taxonomy" id="988480"/>
    <lineage>
        <taxon>Eukaryota</taxon>
        <taxon>Fungi</taxon>
        <taxon>Fungi incertae sedis</taxon>
        <taxon>Cryptomycota</taxon>
        <taxon>Cryptomycota incertae sedis</taxon>
        <taxon>Rozella</taxon>
    </lineage>
</organism>
<dbReference type="AlphaFoldDB" id="A0A075AN51"/>
<reference evidence="2 3" key="1">
    <citation type="journal article" date="2013" name="Curr. Biol.">
        <title>Shared signatures of parasitism and phylogenomics unite Cryptomycota and microsporidia.</title>
        <authorList>
            <person name="James T.Y."/>
            <person name="Pelin A."/>
            <person name="Bonen L."/>
            <person name="Ahrendt S."/>
            <person name="Sain D."/>
            <person name="Corradi N."/>
            <person name="Stajich J.E."/>
        </authorList>
    </citation>
    <scope>NUCLEOTIDE SEQUENCE [LARGE SCALE GENOMIC DNA]</scope>
    <source>
        <strain evidence="2 3">CSF55</strain>
    </source>
</reference>
<dbReference type="PANTHER" id="PTHR10634">
    <property type="entry name" value="AN1-TYPE ZINC FINGER PROTEIN"/>
    <property type="match status" value="1"/>
</dbReference>
<evidence type="ECO:0000313" key="2">
    <source>
        <dbReference type="EMBL" id="EPZ31225.1"/>
    </source>
</evidence>
<feature type="compositionally biased region" description="Basic and acidic residues" evidence="1">
    <location>
        <begin position="103"/>
        <end position="113"/>
    </location>
</feature>
<proteinExistence type="predicted"/>
<keyword evidence="3" id="KW-1185">Reference proteome</keyword>
<dbReference type="InterPro" id="IPR035896">
    <property type="entry name" value="AN1-like_Znf"/>
</dbReference>
<evidence type="ECO:0000256" key="1">
    <source>
        <dbReference type="SAM" id="MobiDB-lite"/>
    </source>
</evidence>
<name>A0A075AN51_ROZAC</name>
<dbReference type="InterPro" id="IPR050652">
    <property type="entry name" value="AN1_A20_ZnFinger"/>
</dbReference>
<dbReference type="EMBL" id="KE561278">
    <property type="protein sequence ID" value="EPZ31225.1"/>
    <property type="molecule type" value="Genomic_DNA"/>
</dbReference>
<accession>A0A075AN51</accession>
<feature type="compositionally biased region" description="Low complexity" evidence="1">
    <location>
        <begin position="80"/>
        <end position="96"/>
    </location>
</feature>
<dbReference type="SUPFAM" id="SSF118310">
    <property type="entry name" value="AN1-like Zinc finger"/>
    <property type="match status" value="1"/>
</dbReference>
<dbReference type="STRING" id="988480.A0A075AN51"/>
<protein>
    <submittedName>
        <fullName evidence="2">Uncharacterized protein</fullName>
    </submittedName>
</protein>
<dbReference type="HOGENOM" id="CLU_1378840_0_0_1"/>
<dbReference type="Proteomes" id="UP000030755">
    <property type="component" value="Unassembled WGS sequence"/>
</dbReference>
<dbReference type="OrthoDB" id="428577at2759"/>
<feature type="region of interest" description="Disordered" evidence="1">
    <location>
        <begin position="70"/>
        <end position="126"/>
    </location>
</feature>